<comment type="caution">
    <text evidence="2">The sequence shown here is derived from an EMBL/GenBank/DDBJ whole genome shotgun (WGS) entry which is preliminary data.</text>
</comment>
<name>A0A6I4UUW6_9SPHN</name>
<dbReference type="Gene3D" id="3.10.620.30">
    <property type="match status" value="1"/>
</dbReference>
<dbReference type="Pfam" id="PF06035">
    <property type="entry name" value="Peptidase_C93"/>
    <property type="match status" value="1"/>
</dbReference>
<dbReference type="InterPro" id="IPR038765">
    <property type="entry name" value="Papain-like_cys_pep_sf"/>
</dbReference>
<protein>
    <recommendedName>
        <fullName evidence="4">Transglutaminase</fullName>
    </recommendedName>
</protein>
<keyword evidence="3" id="KW-1185">Reference proteome</keyword>
<proteinExistence type="predicted"/>
<feature type="chain" id="PRO_5026196303" description="Transglutaminase" evidence="1">
    <location>
        <begin position="32"/>
        <end position="318"/>
    </location>
</feature>
<dbReference type="RefSeq" id="WP_160746463.1">
    <property type="nucleotide sequence ID" value="NZ_WTYK01000004.1"/>
</dbReference>
<evidence type="ECO:0000256" key="1">
    <source>
        <dbReference type="SAM" id="SignalP"/>
    </source>
</evidence>
<dbReference type="PANTHER" id="PTHR39327">
    <property type="match status" value="1"/>
</dbReference>
<dbReference type="AlphaFoldDB" id="A0A6I4UUW6"/>
<dbReference type="SUPFAM" id="SSF54001">
    <property type="entry name" value="Cysteine proteinases"/>
    <property type="match status" value="1"/>
</dbReference>
<reference evidence="2 3" key="1">
    <citation type="submission" date="2019-12" db="EMBL/GenBank/DDBJ databases">
        <title>Genomic-based taxomic classification of the family Erythrobacteraceae.</title>
        <authorList>
            <person name="Xu L."/>
        </authorList>
    </citation>
    <scope>NUCLEOTIDE SEQUENCE [LARGE SCALE GENOMIC DNA]</scope>
    <source>
        <strain evidence="2 3">MCCC 1K02066</strain>
    </source>
</reference>
<feature type="signal peptide" evidence="1">
    <location>
        <begin position="1"/>
        <end position="31"/>
    </location>
</feature>
<evidence type="ECO:0008006" key="4">
    <source>
        <dbReference type="Google" id="ProtNLM"/>
    </source>
</evidence>
<accession>A0A6I4UUW6</accession>
<evidence type="ECO:0000313" key="3">
    <source>
        <dbReference type="Proteomes" id="UP000469159"/>
    </source>
</evidence>
<dbReference type="InterPro" id="IPR010319">
    <property type="entry name" value="Transglutaminase-like_Cys_pept"/>
</dbReference>
<dbReference type="OrthoDB" id="5401788at2"/>
<organism evidence="2 3">
    <name type="scientific">Croceibacterium soli</name>
    <dbReference type="NCBI Taxonomy" id="1739690"/>
    <lineage>
        <taxon>Bacteria</taxon>
        <taxon>Pseudomonadati</taxon>
        <taxon>Pseudomonadota</taxon>
        <taxon>Alphaproteobacteria</taxon>
        <taxon>Sphingomonadales</taxon>
        <taxon>Erythrobacteraceae</taxon>
        <taxon>Croceibacterium</taxon>
    </lineage>
</organism>
<sequence>MAHWTTGPALARTALAAAVSGLALGASPGQAATAPLATEPETAALASAACEQTGITSLAAARPLQPAAPASKSAAILGGQPSALDRIRMLQSASPAMPQPAAAIAATGHTQRKPLAPAAGGFRVQAAGCAGWRAPDAGMAMPRPAVLSGDDFLASKRLAIGRTGFDRDWQRVRNDEVSKARYRALIGDGAHGRSAILSRVNAWVNDRIVYTEDRNLFSRADFWAGAKKTLELGRGDCEDIALTKMQLLAAAGIPRRDMFLTIARDLVRNADHAVLIVRHEGGFVMLDDGSDALLDASQAHDYRPILSFSGHQVWLHGY</sequence>
<evidence type="ECO:0000313" key="2">
    <source>
        <dbReference type="EMBL" id="MXP41604.1"/>
    </source>
</evidence>
<gene>
    <name evidence="2" type="ORF">GRI75_08105</name>
</gene>
<keyword evidence="1" id="KW-0732">Signal</keyword>
<dbReference type="EMBL" id="WTYK01000004">
    <property type="protein sequence ID" value="MXP41604.1"/>
    <property type="molecule type" value="Genomic_DNA"/>
</dbReference>
<dbReference type="Proteomes" id="UP000469159">
    <property type="component" value="Unassembled WGS sequence"/>
</dbReference>
<dbReference type="PANTHER" id="PTHR39327:SF1">
    <property type="entry name" value="BLR5470 PROTEIN"/>
    <property type="match status" value="1"/>
</dbReference>